<dbReference type="CDD" id="cd16935">
    <property type="entry name" value="HATPase_AgrC-ComD-like"/>
    <property type="match status" value="1"/>
</dbReference>
<keyword evidence="4" id="KW-1185">Reference proteome</keyword>
<dbReference type="Gene3D" id="1.10.287.130">
    <property type="match status" value="1"/>
</dbReference>
<dbReference type="GO" id="GO:0042802">
    <property type="term" value="F:identical protein binding"/>
    <property type="evidence" value="ECO:0007669"/>
    <property type="project" value="TreeGrafter"/>
</dbReference>
<name>A0A7R7EIK0_9FIRM</name>
<evidence type="ECO:0000313" key="3">
    <source>
        <dbReference type="EMBL" id="BCN29102.1"/>
    </source>
</evidence>
<dbReference type="PANTHER" id="PTHR40448">
    <property type="entry name" value="TWO-COMPONENT SENSOR HISTIDINE KINASE"/>
    <property type="match status" value="1"/>
</dbReference>
<dbReference type="InterPro" id="IPR032834">
    <property type="entry name" value="NatK-like_C"/>
</dbReference>
<evidence type="ECO:0000313" key="4">
    <source>
        <dbReference type="Proteomes" id="UP000595897"/>
    </source>
</evidence>
<dbReference type="AlphaFoldDB" id="A0A7R7EIK0"/>
<dbReference type="Pfam" id="PF14501">
    <property type="entry name" value="HATPase_c_5"/>
    <property type="match status" value="1"/>
</dbReference>
<dbReference type="EMBL" id="AP024169">
    <property type="protein sequence ID" value="BCN29102.1"/>
    <property type="molecule type" value="Genomic_DNA"/>
</dbReference>
<dbReference type="PANTHER" id="PTHR40448:SF1">
    <property type="entry name" value="TWO-COMPONENT SENSOR HISTIDINE KINASE"/>
    <property type="match status" value="1"/>
</dbReference>
<protein>
    <recommendedName>
        <fullName evidence="5">Sensor histidine kinase NatK C-terminal domain-containing protein</fullName>
    </recommendedName>
</protein>
<feature type="domain" description="SpoOB alpha-helical" evidence="2">
    <location>
        <begin position="15"/>
        <end position="70"/>
    </location>
</feature>
<sequence length="213" mass="24592">MKTASEVQILKYQQSYYEELDNNQQNIRKLRHDMKNHLNVIHTFLANQETKQASEYLSNLSDEFATDQQMFCQNSIINAILNTKYILAKEHHIKCYFLIDIDNNIGIDSISLCSLIANTLDNALEASMQVPNISKRNISVKARCFNGFFSYEIKNTRDNTIIKKNGRIQTNKKDSESHGFGLKNIKDIVNRYHGTIEIAYTDEEFCVTTLIPL</sequence>
<evidence type="ECO:0000259" key="2">
    <source>
        <dbReference type="Pfam" id="PF14689"/>
    </source>
</evidence>
<organism evidence="3 4">
    <name type="scientific">Anaeromicropila herbilytica</name>
    <dbReference type="NCBI Taxonomy" id="2785025"/>
    <lineage>
        <taxon>Bacteria</taxon>
        <taxon>Bacillati</taxon>
        <taxon>Bacillota</taxon>
        <taxon>Clostridia</taxon>
        <taxon>Lachnospirales</taxon>
        <taxon>Lachnospiraceae</taxon>
        <taxon>Anaeromicropila</taxon>
    </lineage>
</organism>
<dbReference type="InterPro" id="IPR036890">
    <property type="entry name" value="HATPase_C_sf"/>
</dbReference>
<accession>A0A7R7EIK0</accession>
<dbReference type="SUPFAM" id="SSF55874">
    <property type="entry name" value="ATPase domain of HSP90 chaperone/DNA topoisomerase II/histidine kinase"/>
    <property type="match status" value="1"/>
</dbReference>
<feature type="domain" description="Sensor histidine kinase NatK-like C-terminal" evidence="1">
    <location>
        <begin position="110"/>
        <end position="212"/>
    </location>
</feature>
<evidence type="ECO:0000259" key="1">
    <source>
        <dbReference type="Pfam" id="PF14501"/>
    </source>
</evidence>
<dbReference type="KEGG" id="ahb:bsdtb5_03970"/>
<gene>
    <name evidence="3" type="ORF">bsdtb5_03970</name>
</gene>
<dbReference type="Gene3D" id="3.30.565.10">
    <property type="entry name" value="Histidine kinase-like ATPase, C-terminal domain"/>
    <property type="match status" value="1"/>
</dbReference>
<dbReference type="InterPro" id="IPR039506">
    <property type="entry name" value="SPOB_a"/>
</dbReference>
<proteinExistence type="predicted"/>
<reference evidence="3 4" key="1">
    <citation type="submission" date="2020-11" db="EMBL/GenBank/DDBJ databases">
        <title>Draft genome sequencing of a Lachnospiraceae strain isolated from anoxic soil subjected to BSD treatment.</title>
        <authorList>
            <person name="Uek A."/>
            <person name="Tonouchi A."/>
        </authorList>
    </citation>
    <scope>NUCLEOTIDE SEQUENCE [LARGE SCALE GENOMIC DNA]</scope>
    <source>
        <strain evidence="3 4">TB5</strain>
    </source>
</reference>
<evidence type="ECO:0008006" key="5">
    <source>
        <dbReference type="Google" id="ProtNLM"/>
    </source>
</evidence>
<dbReference type="Proteomes" id="UP000595897">
    <property type="component" value="Chromosome"/>
</dbReference>
<dbReference type="Pfam" id="PF14689">
    <property type="entry name" value="SPOB_a"/>
    <property type="match status" value="1"/>
</dbReference>